<feature type="transmembrane region" description="Helical" evidence="6">
    <location>
        <begin position="93"/>
        <end position="110"/>
    </location>
</feature>
<keyword evidence="4 6" id="KW-1133">Transmembrane helix</keyword>
<keyword evidence="2" id="KW-1003">Cell membrane</keyword>
<gene>
    <name evidence="7" type="ordered locus">Rpdx1_4760</name>
</gene>
<feature type="transmembrane region" description="Helical" evidence="6">
    <location>
        <begin position="329"/>
        <end position="349"/>
    </location>
</feature>
<dbReference type="AlphaFoldDB" id="E6VDZ9"/>
<dbReference type="GO" id="GO:0005886">
    <property type="term" value="C:plasma membrane"/>
    <property type="evidence" value="ECO:0007669"/>
    <property type="project" value="UniProtKB-SubCell"/>
</dbReference>
<feature type="transmembrane region" description="Helical" evidence="6">
    <location>
        <begin position="199"/>
        <end position="217"/>
    </location>
</feature>
<organism evidence="7 8">
    <name type="scientific">Rhodopseudomonas palustris (strain DX-1)</name>
    <dbReference type="NCBI Taxonomy" id="652103"/>
    <lineage>
        <taxon>Bacteria</taxon>
        <taxon>Pseudomonadati</taxon>
        <taxon>Pseudomonadota</taxon>
        <taxon>Alphaproteobacteria</taxon>
        <taxon>Hyphomicrobiales</taxon>
        <taxon>Nitrobacteraceae</taxon>
        <taxon>Rhodopseudomonas</taxon>
    </lineage>
</organism>
<dbReference type="STRING" id="652103.Rpdx1_4760"/>
<evidence type="ECO:0000313" key="8">
    <source>
        <dbReference type="Proteomes" id="UP000001402"/>
    </source>
</evidence>
<evidence type="ECO:0000256" key="4">
    <source>
        <dbReference type="ARBA" id="ARBA00022989"/>
    </source>
</evidence>
<evidence type="ECO:0000313" key="7">
    <source>
        <dbReference type="EMBL" id="ADU46307.1"/>
    </source>
</evidence>
<protein>
    <submittedName>
        <fullName evidence="7">Inner-membrane translocator</fullName>
    </submittedName>
</protein>
<feature type="transmembrane region" description="Helical" evidence="6">
    <location>
        <begin position="12"/>
        <end position="38"/>
    </location>
</feature>
<proteinExistence type="predicted"/>
<dbReference type="GO" id="GO:0022857">
    <property type="term" value="F:transmembrane transporter activity"/>
    <property type="evidence" value="ECO:0007669"/>
    <property type="project" value="InterPro"/>
</dbReference>
<dbReference type="InterPro" id="IPR001851">
    <property type="entry name" value="ABC_transp_permease"/>
</dbReference>
<evidence type="ECO:0000256" key="6">
    <source>
        <dbReference type="SAM" id="Phobius"/>
    </source>
</evidence>
<feature type="transmembrane region" description="Helical" evidence="6">
    <location>
        <begin position="280"/>
        <end position="308"/>
    </location>
</feature>
<feature type="transmembrane region" description="Helical" evidence="6">
    <location>
        <begin position="116"/>
        <end position="135"/>
    </location>
</feature>
<evidence type="ECO:0000256" key="2">
    <source>
        <dbReference type="ARBA" id="ARBA00022475"/>
    </source>
</evidence>
<dbReference type="BioCyc" id="RPAL652103:RPDX1_RS23540-MONOMER"/>
<dbReference type="Proteomes" id="UP000001402">
    <property type="component" value="Chromosome"/>
</dbReference>
<dbReference type="PANTHER" id="PTHR47089">
    <property type="entry name" value="ABC TRANSPORTER, PERMEASE PROTEIN"/>
    <property type="match status" value="1"/>
</dbReference>
<dbReference type="HOGENOM" id="CLU_040769_0_0_5"/>
<reference evidence="7" key="1">
    <citation type="submission" date="2010-12" db="EMBL/GenBank/DDBJ databases">
        <title>Complete sequence of Rhodopseudomonas palustris DX-1.</title>
        <authorList>
            <consortium name="US DOE Joint Genome Institute"/>
            <person name="Lucas S."/>
            <person name="Copeland A."/>
            <person name="Lapidus A."/>
            <person name="Cheng J.-F."/>
            <person name="Goodwin L."/>
            <person name="Pitluck S."/>
            <person name="Misra M."/>
            <person name="Chertkov O."/>
            <person name="Detter J.C."/>
            <person name="Han C."/>
            <person name="Tapia R."/>
            <person name="Land M."/>
            <person name="Hauser L."/>
            <person name="Kyrpides N."/>
            <person name="Ivanova N."/>
            <person name="Ovchinnikova G."/>
            <person name="Logan B."/>
            <person name="Oda Y."/>
            <person name="Harwood C."/>
            <person name="Woyke T."/>
        </authorList>
    </citation>
    <scope>NUCLEOTIDE SEQUENCE [LARGE SCALE GENOMIC DNA]</scope>
    <source>
        <strain evidence="7">DX-1</strain>
    </source>
</reference>
<feature type="transmembrane region" description="Helical" evidence="6">
    <location>
        <begin position="58"/>
        <end position="81"/>
    </location>
</feature>
<accession>E6VDZ9</accession>
<dbReference type="Pfam" id="PF02653">
    <property type="entry name" value="BPD_transp_2"/>
    <property type="match status" value="1"/>
</dbReference>
<name>E6VDZ9_RHOPX</name>
<feature type="transmembrane region" description="Helical" evidence="6">
    <location>
        <begin position="246"/>
        <end position="268"/>
    </location>
</feature>
<feature type="transmembrane region" description="Helical" evidence="6">
    <location>
        <begin position="147"/>
        <end position="166"/>
    </location>
</feature>
<comment type="subcellular location">
    <subcellularLocation>
        <location evidence="1">Cell membrane</location>
        <topology evidence="1">Multi-pass membrane protein</topology>
    </subcellularLocation>
</comment>
<evidence type="ECO:0000256" key="3">
    <source>
        <dbReference type="ARBA" id="ARBA00022692"/>
    </source>
</evidence>
<dbReference type="OrthoDB" id="9809785at2"/>
<dbReference type="PANTHER" id="PTHR47089:SF1">
    <property type="entry name" value="GUANOSINE ABC TRANSPORTER PERMEASE PROTEIN NUPP"/>
    <property type="match status" value="1"/>
</dbReference>
<keyword evidence="5 6" id="KW-0472">Membrane</keyword>
<dbReference type="KEGG" id="rpx:Rpdx1_4760"/>
<evidence type="ECO:0000256" key="5">
    <source>
        <dbReference type="ARBA" id="ARBA00023136"/>
    </source>
</evidence>
<dbReference type="eggNOG" id="COG4603">
    <property type="taxonomic scope" value="Bacteria"/>
</dbReference>
<evidence type="ECO:0000256" key="1">
    <source>
        <dbReference type="ARBA" id="ARBA00004651"/>
    </source>
</evidence>
<dbReference type="EMBL" id="CP002418">
    <property type="protein sequence ID" value="ADU46307.1"/>
    <property type="molecule type" value="Genomic_DNA"/>
</dbReference>
<dbReference type="CDD" id="cd06580">
    <property type="entry name" value="TM_PBP1_transp_TpRbsC_like"/>
    <property type="match status" value="1"/>
</dbReference>
<sequence length="363" mass="37832" precursor="true">MSLVLERRRERSVAIALASPLLAITLTLLTLTIVFAALGKNPATALTVYFITPLTDGYSLQEIAVKASPLVMIAVGLALCYRANAWNIGAEGQLLIGAIAGSGLAVVTHGTNPGPWLLPAMLLAGALAGAGYALIPALCKVRFGASEILISLMLVYVAGLLLDYLVRGPWRDPAGFNFPTTAEFDPAATLPLLIGGSRVHAGLILMLIAVAAAAVLLGRTLKGFEIRVVGTAPRAARFAGFNGDRLVLTTFAISGALAGLAGIIEVAGPIGHLQPDISPGYGFTAIIVAFLGRLNPLGILASGLFLALTFIGGEQAQIALKLPQDMTGVIQGILLFYVLACDSLILYRVRWRGPQGKALHGPR</sequence>
<keyword evidence="3 6" id="KW-0812">Transmembrane</keyword>